<evidence type="ECO:0008006" key="3">
    <source>
        <dbReference type="Google" id="ProtNLM"/>
    </source>
</evidence>
<keyword evidence="1" id="KW-1133">Transmembrane helix</keyword>
<feature type="transmembrane region" description="Helical" evidence="1">
    <location>
        <begin position="226"/>
        <end position="248"/>
    </location>
</feature>
<keyword evidence="1" id="KW-0472">Membrane</keyword>
<name>A0AAU7JWM8_9MICO</name>
<keyword evidence="1" id="KW-0812">Transmembrane</keyword>
<sequence>MLLLSWGALFFNVLTPSGGMIVPIPHAVSQALAQGALILAIVLALMVNPRLVIRSSTFLVLVSLMAVLALMVGLYSPFPVSSTYRAVRLAGFVACLWLLSPWWGRSDMAILRVHRVCLWGALVSVVAGAALAPGAAFGTTGRLSGVIWAMPAPQVAHYAAVLLGTSAILWMCRVIGGRHAMVAIGLGAAVLIGTHTRTALVGTILGLAIASASLFLGHARVRRTTLWTIVLGAGAGALFAPQIVIWAARGQSAQEASQFTGRTKVWDASLQEDRPLVTKMLGSGLSNKSFNGLPIDSNWIATYLDLGWAGIVVQVTFILLLVVMAVTHVRGVRRALALFLIVYCITASITETGTGDASTYLLDLTVVAALLVPEPGRRLR</sequence>
<proteinExistence type="predicted"/>
<feature type="transmembrane region" description="Helical" evidence="1">
    <location>
        <begin position="179"/>
        <end position="195"/>
    </location>
</feature>
<feature type="transmembrane region" description="Helical" evidence="1">
    <location>
        <begin position="201"/>
        <end position="219"/>
    </location>
</feature>
<gene>
    <name evidence="2" type="ORF">ABEG17_04950</name>
</gene>
<feature type="transmembrane region" description="Helical" evidence="1">
    <location>
        <begin position="155"/>
        <end position="172"/>
    </location>
</feature>
<protein>
    <recommendedName>
        <fullName evidence="3">O-antigen ligase domain-containing protein</fullName>
    </recommendedName>
</protein>
<dbReference type="RefSeq" id="WP_406832177.1">
    <property type="nucleotide sequence ID" value="NZ_CP157483.1"/>
</dbReference>
<organism evidence="2">
    <name type="scientific">Pedococcus sp. KACC 23699</name>
    <dbReference type="NCBI Taxonomy" id="3149228"/>
    <lineage>
        <taxon>Bacteria</taxon>
        <taxon>Bacillati</taxon>
        <taxon>Actinomycetota</taxon>
        <taxon>Actinomycetes</taxon>
        <taxon>Micrococcales</taxon>
        <taxon>Intrasporangiaceae</taxon>
        <taxon>Pedococcus</taxon>
    </lineage>
</organism>
<evidence type="ECO:0000313" key="2">
    <source>
        <dbReference type="EMBL" id="XBO44693.1"/>
    </source>
</evidence>
<reference evidence="2" key="1">
    <citation type="submission" date="2024-05" db="EMBL/GenBank/DDBJ databases">
        <authorList>
            <person name="Kim S."/>
            <person name="Heo J."/>
            <person name="Choi H."/>
            <person name="Choi Y."/>
            <person name="Kwon S.-W."/>
            <person name="Kim Y."/>
        </authorList>
    </citation>
    <scope>NUCLEOTIDE SEQUENCE</scope>
    <source>
        <strain evidence="2">KACC 23699</strain>
    </source>
</reference>
<dbReference type="AlphaFoldDB" id="A0AAU7JWM8"/>
<feature type="transmembrane region" description="Helical" evidence="1">
    <location>
        <begin position="116"/>
        <end position="135"/>
    </location>
</feature>
<feature type="transmembrane region" description="Helical" evidence="1">
    <location>
        <begin position="58"/>
        <end position="78"/>
    </location>
</feature>
<feature type="transmembrane region" description="Helical" evidence="1">
    <location>
        <begin position="29"/>
        <end position="46"/>
    </location>
</feature>
<feature type="transmembrane region" description="Helical" evidence="1">
    <location>
        <begin position="306"/>
        <end position="327"/>
    </location>
</feature>
<feature type="transmembrane region" description="Helical" evidence="1">
    <location>
        <begin position="84"/>
        <end position="104"/>
    </location>
</feature>
<feature type="transmembrane region" description="Helical" evidence="1">
    <location>
        <begin position="334"/>
        <end position="351"/>
    </location>
</feature>
<dbReference type="EMBL" id="CP157483">
    <property type="protein sequence ID" value="XBO44693.1"/>
    <property type="molecule type" value="Genomic_DNA"/>
</dbReference>
<accession>A0AAU7JWM8</accession>
<evidence type="ECO:0000256" key="1">
    <source>
        <dbReference type="SAM" id="Phobius"/>
    </source>
</evidence>